<dbReference type="Proteomes" id="UP000000689">
    <property type="component" value="Chromosome 2"/>
</dbReference>
<dbReference type="EMBL" id="HE580268">
    <property type="protein sequence ID" value="CCD23497.1"/>
    <property type="molecule type" value="Genomic_DNA"/>
</dbReference>
<dbReference type="InterPro" id="IPR036322">
    <property type="entry name" value="WD40_repeat_dom_sf"/>
</dbReference>
<dbReference type="OrthoDB" id="5324744at2759"/>
<accession>G0W6T6</accession>
<reference evidence="2 3" key="1">
    <citation type="journal article" date="2011" name="Proc. Natl. Acad. Sci. U.S.A.">
        <title>Evolutionary erosion of yeast sex chromosomes by mating-type switching accidents.</title>
        <authorList>
            <person name="Gordon J.L."/>
            <person name="Armisen D."/>
            <person name="Proux-Wera E."/>
            <person name="Oheigeartaigh S.S."/>
            <person name="Byrne K.P."/>
            <person name="Wolfe K.H."/>
        </authorList>
    </citation>
    <scope>NUCLEOTIDE SEQUENCE [LARGE SCALE GENOMIC DNA]</scope>
    <source>
        <strain evidence="3">ATCC 10597 / BCRC 20456 / CBS 421 / NBRC 0211 / NRRL Y-12639</strain>
    </source>
</reference>
<dbReference type="InterPro" id="IPR015943">
    <property type="entry name" value="WD40/YVTN_repeat-like_dom_sf"/>
</dbReference>
<protein>
    <recommendedName>
        <fullName evidence="4">SPS-sensor component PTR3</fullName>
    </recommendedName>
</protein>
<evidence type="ECO:0000313" key="2">
    <source>
        <dbReference type="EMBL" id="CCD23497.1"/>
    </source>
</evidence>
<dbReference type="GO" id="GO:0005886">
    <property type="term" value="C:plasma membrane"/>
    <property type="evidence" value="ECO:0007669"/>
    <property type="project" value="EnsemblFungi"/>
</dbReference>
<dbReference type="SUPFAM" id="SSF50978">
    <property type="entry name" value="WD40 repeat-like"/>
    <property type="match status" value="1"/>
</dbReference>
<keyword evidence="3" id="KW-1185">Reference proteome</keyword>
<dbReference type="GO" id="GO:0043200">
    <property type="term" value="P:response to amino acid"/>
    <property type="evidence" value="ECO:0007669"/>
    <property type="project" value="EnsemblFungi"/>
</dbReference>
<organism evidence="2 3">
    <name type="scientific">Naumovozyma dairenensis (strain ATCC 10597 / BCRC 20456 / CBS 421 / NBRC 0211 / NRRL Y-12639)</name>
    <name type="common">Saccharomyces dairenensis</name>
    <dbReference type="NCBI Taxonomy" id="1071378"/>
    <lineage>
        <taxon>Eukaryota</taxon>
        <taxon>Fungi</taxon>
        <taxon>Dikarya</taxon>
        <taxon>Ascomycota</taxon>
        <taxon>Saccharomycotina</taxon>
        <taxon>Saccharomycetes</taxon>
        <taxon>Saccharomycetales</taxon>
        <taxon>Saccharomycetaceae</taxon>
        <taxon>Naumovozyma</taxon>
    </lineage>
</organism>
<dbReference type="STRING" id="1071378.G0W6T6"/>
<dbReference type="HOGENOM" id="CLU_028479_0_0_1"/>
<dbReference type="RefSeq" id="XP_003668740.1">
    <property type="nucleotide sequence ID" value="XM_003668692.1"/>
</dbReference>
<dbReference type="Gene3D" id="2.130.10.10">
    <property type="entry name" value="YVTN repeat-like/Quinoprotein amine dehydrogenase"/>
    <property type="match status" value="1"/>
</dbReference>
<sequence>MLIEKLINDIEQNLFLPKDLISIQTNENPISNADTPLEEQYSYKIKYDIVADASVLTCGCCISNSLYFQISNKLNSNLIKCPTCDSCNAKLIGAINPLRNLYHQLENYKSQLRSDSTDTQLMKTSSFPHTDHHSLDTEGSTPPLPIEYPSSYYSEKGYIPSETTKKSLISLFHSIATEYNSDSLGFTNNNGGITNVSKNDLQSDINEKSYSQQERKLQKGGNDLPVLDTVSVTKTVPISQDNKSSTISITTKTVEQKLNKNNNGNNNHTIEKVSSNTTPLANDTKSIQEKNLQSTTFDEQKEYYFAKCFPMYRKKSQYATHSKFLKTKSKLFINTAISPDCTKFALITEHKWEVYAIENENNITVSPTLLFCGKSNGQFGPNFDKLQYPDDKSLLLDTRNNDTPPSNTKKKNKGDWEQFCCKLSNHFLVISGSHNIFRVFNLNKNGELIYSHQSVFPIRCIDIDPSSKIIACGITGKEKHSGSEQALIAFHRIEKNKVTLEPEFLSPMTIILPYRDPVKTVQLSNDGLYLSCSTALESRFLIISLKKINEPRLIMKSLRSIDTSLESEGITDTKLFPGNPNLMCVTSTAFKSPPIIINTKIENIDGIRNVAQPTLLIRLNKLGSKIHKCEVSPRSDAIAFLDRNGSVYIMSAPTMLEDEKKRIVLVEMVSNAYKAHESASLKFSPDGHKLYILDRKGILYVEDFAYGSPDNREITKCKQLD</sequence>
<dbReference type="OMA" id="TNFPIRC"/>
<dbReference type="eggNOG" id="ENOG502QUFR">
    <property type="taxonomic scope" value="Eukaryota"/>
</dbReference>
<dbReference type="GeneID" id="11496190"/>
<dbReference type="AlphaFoldDB" id="G0W6T6"/>
<feature type="region of interest" description="Disordered" evidence="1">
    <location>
        <begin position="121"/>
        <end position="142"/>
    </location>
</feature>
<name>G0W6T6_NAUDC</name>
<evidence type="ECO:0008006" key="4">
    <source>
        <dbReference type="Google" id="ProtNLM"/>
    </source>
</evidence>
<evidence type="ECO:0000256" key="1">
    <source>
        <dbReference type="SAM" id="MobiDB-lite"/>
    </source>
</evidence>
<dbReference type="KEGG" id="ndi:NDAI_0B04620"/>
<evidence type="ECO:0000313" key="3">
    <source>
        <dbReference type="Proteomes" id="UP000000689"/>
    </source>
</evidence>
<proteinExistence type="predicted"/>
<gene>
    <name evidence="2" type="primary">NDAI0B04620</name>
    <name evidence="2" type="ordered locus">NDAI_0B04620</name>
</gene>